<feature type="transmembrane region" description="Helical" evidence="9">
    <location>
        <begin position="273"/>
        <end position="296"/>
    </location>
</feature>
<dbReference type="NCBIfam" id="TIGR00879">
    <property type="entry name" value="SP"/>
    <property type="match status" value="1"/>
</dbReference>
<dbReference type="FunFam" id="1.20.1250.20:FF:000137">
    <property type="entry name" value="Probable inositol transporter 2"/>
    <property type="match status" value="1"/>
</dbReference>
<dbReference type="AlphaFoldDB" id="A0A0D2UNY7"/>
<keyword evidence="3 8" id="KW-0813">Transport</keyword>
<feature type="transmembrane region" description="Helical" evidence="9">
    <location>
        <begin position="547"/>
        <end position="567"/>
    </location>
</feature>
<protein>
    <recommendedName>
        <fullName evidence="10">Major facilitator superfamily (MFS) profile domain-containing protein</fullName>
    </recommendedName>
</protein>
<dbReference type="eggNOG" id="KOG0254">
    <property type="taxonomic scope" value="Eukaryota"/>
</dbReference>
<reference evidence="11 12" key="1">
    <citation type="journal article" date="2012" name="Nature">
        <title>Repeated polyploidization of Gossypium genomes and the evolution of spinnable cotton fibres.</title>
        <authorList>
            <person name="Paterson A.H."/>
            <person name="Wendel J.F."/>
            <person name="Gundlach H."/>
            <person name="Guo H."/>
            <person name="Jenkins J."/>
            <person name="Jin D."/>
            <person name="Llewellyn D."/>
            <person name="Showmaker K.C."/>
            <person name="Shu S."/>
            <person name="Udall J."/>
            <person name="Yoo M.J."/>
            <person name="Byers R."/>
            <person name="Chen W."/>
            <person name="Doron-Faigenboim A."/>
            <person name="Duke M.V."/>
            <person name="Gong L."/>
            <person name="Grimwood J."/>
            <person name="Grover C."/>
            <person name="Grupp K."/>
            <person name="Hu G."/>
            <person name="Lee T.H."/>
            <person name="Li J."/>
            <person name="Lin L."/>
            <person name="Liu T."/>
            <person name="Marler B.S."/>
            <person name="Page J.T."/>
            <person name="Roberts A.W."/>
            <person name="Romanel E."/>
            <person name="Sanders W.S."/>
            <person name="Szadkowski E."/>
            <person name="Tan X."/>
            <person name="Tang H."/>
            <person name="Xu C."/>
            <person name="Wang J."/>
            <person name="Wang Z."/>
            <person name="Zhang D."/>
            <person name="Zhang L."/>
            <person name="Ashrafi H."/>
            <person name="Bedon F."/>
            <person name="Bowers J.E."/>
            <person name="Brubaker C.L."/>
            <person name="Chee P.W."/>
            <person name="Das S."/>
            <person name="Gingle A.R."/>
            <person name="Haigler C.H."/>
            <person name="Harker D."/>
            <person name="Hoffmann L.V."/>
            <person name="Hovav R."/>
            <person name="Jones D.C."/>
            <person name="Lemke C."/>
            <person name="Mansoor S."/>
            <person name="ur Rahman M."/>
            <person name="Rainville L.N."/>
            <person name="Rambani A."/>
            <person name="Reddy U.K."/>
            <person name="Rong J.K."/>
            <person name="Saranga Y."/>
            <person name="Scheffler B.E."/>
            <person name="Scheffler J.A."/>
            <person name="Stelly D.M."/>
            <person name="Triplett B.A."/>
            <person name="Van Deynze A."/>
            <person name="Vaslin M.F."/>
            <person name="Waghmare V.N."/>
            <person name="Walford S.A."/>
            <person name="Wright R.J."/>
            <person name="Zaki E.A."/>
            <person name="Zhang T."/>
            <person name="Dennis E.S."/>
            <person name="Mayer K.F."/>
            <person name="Peterson D.G."/>
            <person name="Rokhsar D.S."/>
            <person name="Wang X."/>
            <person name="Schmutz J."/>
        </authorList>
    </citation>
    <scope>NUCLEOTIDE SEQUENCE [LARGE SCALE GENOMIC DNA]</scope>
</reference>
<dbReference type="InterPro" id="IPR005828">
    <property type="entry name" value="MFS_sugar_transport-like"/>
</dbReference>
<feature type="transmembrane region" description="Helical" evidence="9">
    <location>
        <begin position="478"/>
        <end position="504"/>
    </location>
</feature>
<gene>
    <name evidence="11" type="ORF">B456_011G046300</name>
</gene>
<accession>A0A0D2UNY7</accession>
<dbReference type="Gene3D" id="1.20.1250.20">
    <property type="entry name" value="MFS general substrate transporter like domains"/>
    <property type="match status" value="2"/>
</dbReference>
<feature type="transmembrane region" description="Helical" evidence="9">
    <location>
        <begin position="124"/>
        <end position="145"/>
    </location>
</feature>
<feature type="transmembrane region" description="Helical" evidence="9">
    <location>
        <begin position="30"/>
        <end position="55"/>
    </location>
</feature>
<dbReference type="PANTHER" id="PTHR48020">
    <property type="entry name" value="PROTON MYO-INOSITOL COTRANSPORTER"/>
    <property type="match status" value="1"/>
</dbReference>
<comment type="subcellular location">
    <subcellularLocation>
        <location evidence="1">Membrane</location>
        <topology evidence="1">Multi-pass membrane protein</topology>
    </subcellularLocation>
</comment>
<sequence>MEGVVHTGTDASAFKECFSLTWKNPYVLRLAFSAGIGGLLFGYDTGVISGALLYIRDDFKSVDRQTVLQESIVSMAVAGAIIGAAVGGWMNDRFGRRMAILIADFLFFIGAVVMASAPNPALLIVGRVFVGLGVGMASMTSPLYISEASPAKIRGALVSTNGFLITGGQFLSYLINLAFTNAPGTWRWMLGIAGLPALLQFILMLLLPESPRWLFRKGREEEAKVILRKIYPADDVEKEIQDLKESVEAEIREEGCAKINIMKLLKTKTVRRGLIAGVGLQVFQQFVGINTVMYYSPTIVQLAGFASNKTALLLSLVTAGLNALGSIVSIYFIDRTGRKKLLLISLFGVAISLGLLAGVFHETTSHTPMVSRIQTSHFSNYTCPDYSSATNPGAWDCMKCLKALSPDCGFCASPTDKVKSHDISIFLQSLVFVFPSLIGFLLLLQLLPGACLLSNDTVKDLCHDESRLWYTRGCPSKYGWLALVGLALYIIFFSPGMGTAPWIVNSEIYPLRFRGVCGGIAATANWISNLIVAQSFLSLTEAIGTSWTFLIFGVISVVGLLFVIVYVPETKGLPIEEIEKMLETRSLHFRFWEKSQKPQEKKSQAV</sequence>
<evidence type="ECO:0000313" key="12">
    <source>
        <dbReference type="Proteomes" id="UP000032304"/>
    </source>
</evidence>
<evidence type="ECO:0000256" key="4">
    <source>
        <dbReference type="ARBA" id="ARBA00022692"/>
    </source>
</evidence>
<feature type="transmembrane region" description="Helical" evidence="9">
    <location>
        <begin position="67"/>
        <end position="86"/>
    </location>
</feature>
<evidence type="ECO:0000256" key="3">
    <source>
        <dbReference type="ARBA" id="ARBA00022448"/>
    </source>
</evidence>
<dbReference type="InterPro" id="IPR050814">
    <property type="entry name" value="Myo-inositol_Transporter"/>
</dbReference>
<dbReference type="Gramene" id="KJB69856">
    <property type="protein sequence ID" value="KJB69856"/>
    <property type="gene ID" value="B456_011G046300"/>
</dbReference>
<name>A0A0D2UNY7_GOSRA</name>
<keyword evidence="5" id="KW-0769">Symport</keyword>
<evidence type="ECO:0000313" key="11">
    <source>
        <dbReference type="EMBL" id="KJB69856.1"/>
    </source>
</evidence>
<dbReference type="PRINTS" id="PR00171">
    <property type="entry name" value="SUGRTRNSPORT"/>
</dbReference>
<dbReference type="PROSITE" id="PS00217">
    <property type="entry name" value="SUGAR_TRANSPORT_2"/>
    <property type="match status" value="1"/>
</dbReference>
<feature type="transmembrane region" description="Helical" evidence="9">
    <location>
        <begin position="98"/>
        <end position="118"/>
    </location>
</feature>
<keyword evidence="12" id="KW-1185">Reference proteome</keyword>
<dbReference type="InterPro" id="IPR003663">
    <property type="entry name" value="Sugar/inositol_transpt"/>
</dbReference>
<dbReference type="CDD" id="cd17360">
    <property type="entry name" value="MFS_HMIT_like"/>
    <property type="match status" value="1"/>
</dbReference>
<dbReference type="FunFam" id="1.20.1250.20:FF:000121">
    <property type="entry name" value="Probable inositol transporter 2"/>
    <property type="match status" value="1"/>
</dbReference>
<dbReference type="Proteomes" id="UP000032304">
    <property type="component" value="Chromosome 11"/>
</dbReference>
<dbReference type="SUPFAM" id="SSF103473">
    <property type="entry name" value="MFS general substrate transporter"/>
    <property type="match status" value="1"/>
</dbReference>
<evidence type="ECO:0000256" key="1">
    <source>
        <dbReference type="ARBA" id="ARBA00004141"/>
    </source>
</evidence>
<evidence type="ECO:0000256" key="9">
    <source>
        <dbReference type="SAM" id="Phobius"/>
    </source>
</evidence>
<keyword evidence="4 9" id="KW-0812">Transmembrane</keyword>
<dbReference type="InterPro" id="IPR020846">
    <property type="entry name" value="MFS_dom"/>
</dbReference>
<feature type="transmembrane region" description="Helical" evidence="9">
    <location>
        <begin position="157"/>
        <end position="179"/>
    </location>
</feature>
<feature type="domain" description="Major facilitator superfamily (MFS) profile" evidence="10">
    <location>
        <begin position="30"/>
        <end position="571"/>
    </location>
</feature>
<evidence type="ECO:0000256" key="7">
    <source>
        <dbReference type="ARBA" id="ARBA00023136"/>
    </source>
</evidence>
<organism evidence="11 12">
    <name type="scientific">Gossypium raimondii</name>
    <name type="common">Peruvian cotton</name>
    <name type="synonym">Gossypium klotzschianum subsp. raimondii</name>
    <dbReference type="NCBI Taxonomy" id="29730"/>
    <lineage>
        <taxon>Eukaryota</taxon>
        <taxon>Viridiplantae</taxon>
        <taxon>Streptophyta</taxon>
        <taxon>Embryophyta</taxon>
        <taxon>Tracheophyta</taxon>
        <taxon>Spermatophyta</taxon>
        <taxon>Magnoliopsida</taxon>
        <taxon>eudicotyledons</taxon>
        <taxon>Gunneridae</taxon>
        <taxon>Pentapetalae</taxon>
        <taxon>rosids</taxon>
        <taxon>malvids</taxon>
        <taxon>Malvales</taxon>
        <taxon>Malvaceae</taxon>
        <taxon>Malvoideae</taxon>
        <taxon>Gossypium</taxon>
    </lineage>
</organism>
<dbReference type="InterPro" id="IPR036259">
    <property type="entry name" value="MFS_trans_sf"/>
</dbReference>
<evidence type="ECO:0000256" key="6">
    <source>
        <dbReference type="ARBA" id="ARBA00022989"/>
    </source>
</evidence>
<evidence type="ECO:0000256" key="8">
    <source>
        <dbReference type="RuleBase" id="RU003346"/>
    </source>
</evidence>
<dbReference type="Pfam" id="PF00083">
    <property type="entry name" value="Sugar_tr"/>
    <property type="match status" value="2"/>
</dbReference>
<feature type="transmembrane region" description="Helical" evidence="9">
    <location>
        <begin position="423"/>
        <end position="444"/>
    </location>
</feature>
<feature type="transmembrane region" description="Helical" evidence="9">
    <location>
        <begin position="341"/>
        <end position="360"/>
    </location>
</feature>
<feature type="transmembrane region" description="Helical" evidence="9">
    <location>
        <begin position="185"/>
        <end position="207"/>
    </location>
</feature>
<feature type="transmembrane region" description="Helical" evidence="9">
    <location>
        <begin position="311"/>
        <end position="334"/>
    </location>
</feature>
<evidence type="ECO:0000256" key="5">
    <source>
        <dbReference type="ARBA" id="ARBA00022847"/>
    </source>
</evidence>
<proteinExistence type="inferred from homology"/>
<comment type="similarity">
    <text evidence="2 8">Belongs to the major facilitator superfamily. Sugar transporter (TC 2.A.1.1) family.</text>
</comment>
<dbReference type="GO" id="GO:0005366">
    <property type="term" value="F:myo-inositol:proton symporter activity"/>
    <property type="evidence" value="ECO:0007669"/>
    <property type="project" value="TreeGrafter"/>
</dbReference>
<evidence type="ECO:0000259" key="10">
    <source>
        <dbReference type="PROSITE" id="PS50850"/>
    </source>
</evidence>
<dbReference type="InterPro" id="IPR005829">
    <property type="entry name" value="Sugar_transporter_CS"/>
</dbReference>
<keyword evidence="7 9" id="KW-0472">Membrane</keyword>
<dbReference type="GO" id="GO:0005886">
    <property type="term" value="C:plasma membrane"/>
    <property type="evidence" value="ECO:0007669"/>
    <property type="project" value="UniProtKB-ARBA"/>
</dbReference>
<evidence type="ECO:0000256" key="2">
    <source>
        <dbReference type="ARBA" id="ARBA00010992"/>
    </source>
</evidence>
<dbReference type="EMBL" id="CM001750">
    <property type="protein sequence ID" value="KJB69856.1"/>
    <property type="molecule type" value="Genomic_DNA"/>
</dbReference>
<dbReference type="PROSITE" id="PS50850">
    <property type="entry name" value="MFS"/>
    <property type="match status" value="1"/>
</dbReference>
<dbReference type="PANTHER" id="PTHR48020:SF38">
    <property type="entry name" value="INOSITOL TRANSPORTER 2-RELATED"/>
    <property type="match status" value="1"/>
</dbReference>
<keyword evidence="6 9" id="KW-1133">Transmembrane helix</keyword>